<evidence type="ECO:0000256" key="3">
    <source>
        <dbReference type="SAM" id="Phobius"/>
    </source>
</evidence>
<keyword evidence="3" id="KW-0472">Membrane</keyword>
<comment type="caution">
    <text evidence="5">The sequence shown here is derived from an EMBL/GenBank/DDBJ whole genome shotgun (WGS) entry which is preliminary data.</text>
</comment>
<dbReference type="PANTHER" id="PTHR45138">
    <property type="entry name" value="REGULATORY COMPONENTS OF SENSORY TRANSDUCTION SYSTEM"/>
    <property type="match status" value="1"/>
</dbReference>
<feature type="domain" description="GGDEF" evidence="4">
    <location>
        <begin position="224"/>
        <end position="354"/>
    </location>
</feature>
<accession>A0ABV2CU95</accession>
<evidence type="ECO:0000313" key="6">
    <source>
        <dbReference type="Proteomes" id="UP001548590"/>
    </source>
</evidence>
<evidence type="ECO:0000256" key="1">
    <source>
        <dbReference type="ARBA" id="ARBA00012528"/>
    </source>
</evidence>
<dbReference type="InterPro" id="IPR000160">
    <property type="entry name" value="GGDEF_dom"/>
</dbReference>
<dbReference type="InterPro" id="IPR029787">
    <property type="entry name" value="Nucleotide_cyclase"/>
</dbReference>
<dbReference type="CDD" id="cd01949">
    <property type="entry name" value="GGDEF"/>
    <property type="match status" value="1"/>
</dbReference>
<name>A0ABV2CU95_9RHOO</name>
<feature type="transmembrane region" description="Helical" evidence="3">
    <location>
        <begin position="155"/>
        <end position="176"/>
    </location>
</feature>
<dbReference type="Proteomes" id="UP001548590">
    <property type="component" value="Unassembled WGS sequence"/>
</dbReference>
<reference evidence="5 6" key="1">
    <citation type="submission" date="2024-07" db="EMBL/GenBank/DDBJ databases">
        <title>Uliginosibacterium paludis KCTC:42655.</title>
        <authorList>
            <person name="Kim M.K."/>
        </authorList>
    </citation>
    <scope>NUCLEOTIDE SEQUENCE [LARGE SCALE GENOMIC DNA]</scope>
    <source>
        <strain evidence="5 6">KCTC 42655</strain>
    </source>
</reference>
<sequence length="354" mass="38896">MTNMADALFEEASSADEGHARRFAARVRPLALFFNAFFAILFALLHVWPLVLAWCGALGFHLWVAWQVNTPGGDIRRVLQWSWVLIFIQSMLAVLMLGPAADFQNYLLATLPAGFQSLQRPMLQKLLQASVIVGFFLACDIWLDTDIGLYPQPAWVLQAFAHVNAVGTCAMLAGLAHAQALTVQEAQDSLSRAATTDVLTGLLNRRAISNFAASEAARCLRKGEKLSFVICDVDHFKRVNDTWGHAAGDKVLKRVAAVLKSVLRGYDGIARWGGEEFLIVLPDVAPATAAAIADRVRQTVLGTRIEYEDRLIEVSMTFGVTGREGDEPWQTSVARADEALYRGKQGGRNRVELA</sequence>
<protein>
    <recommendedName>
        <fullName evidence="1">diguanylate cyclase</fullName>
        <ecNumber evidence="1">2.7.7.65</ecNumber>
    </recommendedName>
</protein>
<keyword evidence="6" id="KW-1185">Reference proteome</keyword>
<dbReference type="EMBL" id="JBEWLZ010000012">
    <property type="protein sequence ID" value="MET1491497.1"/>
    <property type="molecule type" value="Genomic_DNA"/>
</dbReference>
<keyword evidence="5" id="KW-0548">Nucleotidyltransferase</keyword>
<evidence type="ECO:0000256" key="2">
    <source>
        <dbReference type="ARBA" id="ARBA00034247"/>
    </source>
</evidence>
<dbReference type="NCBIfam" id="TIGR00254">
    <property type="entry name" value="GGDEF"/>
    <property type="match status" value="1"/>
</dbReference>
<dbReference type="PROSITE" id="PS50887">
    <property type="entry name" value="GGDEF"/>
    <property type="match status" value="1"/>
</dbReference>
<dbReference type="Gene3D" id="3.30.70.270">
    <property type="match status" value="1"/>
</dbReference>
<dbReference type="SUPFAM" id="SSF55073">
    <property type="entry name" value="Nucleotide cyclase"/>
    <property type="match status" value="1"/>
</dbReference>
<comment type="catalytic activity">
    <reaction evidence="2">
        <text>2 GTP = 3',3'-c-di-GMP + 2 diphosphate</text>
        <dbReference type="Rhea" id="RHEA:24898"/>
        <dbReference type="ChEBI" id="CHEBI:33019"/>
        <dbReference type="ChEBI" id="CHEBI:37565"/>
        <dbReference type="ChEBI" id="CHEBI:58805"/>
        <dbReference type="EC" id="2.7.7.65"/>
    </reaction>
</comment>
<dbReference type="RefSeq" id="WP_345927396.1">
    <property type="nucleotide sequence ID" value="NZ_JBDIVF010000004.1"/>
</dbReference>
<proteinExistence type="predicted"/>
<keyword evidence="3" id="KW-0812">Transmembrane</keyword>
<organism evidence="5 6">
    <name type="scientific">Uliginosibacterium paludis</name>
    <dbReference type="NCBI Taxonomy" id="1615952"/>
    <lineage>
        <taxon>Bacteria</taxon>
        <taxon>Pseudomonadati</taxon>
        <taxon>Pseudomonadota</taxon>
        <taxon>Betaproteobacteria</taxon>
        <taxon>Rhodocyclales</taxon>
        <taxon>Zoogloeaceae</taxon>
        <taxon>Uliginosibacterium</taxon>
    </lineage>
</organism>
<keyword evidence="3" id="KW-1133">Transmembrane helix</keyword>
<feature type="transmembrane region" description="Helical" evidence="3">
    <location>
        <begin position="83"/>
        <end position="101"/>
    </location>
</feature>
<feature type="transmembrane region" description="Helical" evidence="3">
    <location>
        <begin position="122"/>
        <end position="143"/>
    </location>
</feature>
<dbReference type="InterPro" id="IPR050469">
    <property type="entry name" value="Diguanylate_Cyclase"/>
</dbReference>
<dbReference type="PANTHER" id="PTHR45138:SF9">
    <property type="entry name" value="DIGUANYLATE CYCLASE DGCM-RELATED"/>
    <property type="match status" value="1"/>
</dbReference>
<dbReference type="EC" id="2.7.7.65" evidence="1"/>
<evidence type="ECO:0000313" key="5">
    <source>
        <dbReference type="EMBL" id="MET1491497.1"/>
    </source>
</evidence>
<dbReference type="GO" id="GO:0052621">
    <property type="term" value="F:diguanylate cyclase activity"/>
    <property type="evidence" value="ECO:0007669"/>
    <property type="project" value="UniProtKB-EC"/>
</dbReference>
<keyword evidence="5" id="KW-0808">Transferase</keyword>
<dbReference type="SMART" id="SM00267">
    <property type="entry name" value="GGDEF"/>
    <property type="match status" value="1"/>
</dbReference>
<feature type="transmembrane region" description="Helical" evidence="3">
    <location>
        <begin position="30"/>
        <end position="63"/>
    </location>
</feature>
<dbReference type="Pfam" id="PF00990">
    <property type="entry name" value="GGDEF"/>
    <property type="match status" value="1"/>
</dbReference>
<evidence type="ECO:0000259" key="4">
    <source>
        <dbReference type="PROSITE" id="PS50887"/>
    </source>
</evidence>
<gene>
    <name evidence="5" type="ORF">ABVT11_16785</name>
</gene>
<dbReference type="InterPro" id="IPR043128">
    <property type="entry name" value="Rev_trsase/Diguanyl_cyclase"/>
</dbReference>